<dbReference type="RefSeq" id="WP_266116242.1">
    <property type="nucleotide sequence ID" value="NZ_JANIDY010000001.1"/>
</dbReference>
<proteinExistence type="predicted"/>
<protein>
    <submittedName>
        <fullName evidence="1">Glycosyltransferase family 2 protein</fullName>
    </submittedName>
</protein>
<organism evidence="1 2">
    <name type="scientific">Bombella pluederhausensis</name>
    <dbReference type="NCBI Taxonomy" id="2967336"/>
    <lineage>
        <taxon>Bacteria</taxon>
        <taxon>Pseudomonadati</taxon>
        <taxon>Pseudomonadota</taxon>
        <taxon>Alphaproteobacteria</taxon>
        <taxon>Acetobacterales</taxon>
        <taxon>Acetobacteraceae</taxon>
        <taxon>Bombella</taxon>
    </lineage>
</organism>
<dbReference type="EMBL" id="JANIDY010000001">
    <property type="protein sequence ID" value="MCX5617776.1"/>
    <property type="molecule type" value="Genomic_DNA"/>
</dbReference>
<evidence type="ECO:0000313" key="1">
    <source>
        <dbReference type="EMBL" id="MCX5617776.1"/>
    </source>
</evidence>
<dbReference type="Proteomes" id="UP001165576">
    <property type="component" value="Unassembled WGS sequence"/>
</dbReference>
<accession>A0ABT3WFN5</accession>
<sequence length="322" mass="37101">MTKINGSNPTPIVKVMMMQKNEGPRLARWLTHYAALFGMSNLLIFDNGSDDPYTHALLDEAERCGAHVRRDLNTPFDFQNKGGHFTNIIRSLNHDAEYDFALPVDCDELLCVFTEDGLSMSKEDVMNELLRLKPLDCSFLIELSLFNLPGLENEGWYAPHRHFQKGFVPSYRDAMIDNGHHAPSLAHTTELRATRFVYLHSHNRPYEEMLRLCRNKLIPEMDHPDDVLDDEKILEYITRPGCPGSHLGYMLLKTQEEYENSYKDEVQLYFRDGLTLIRTKDGQLRRWDAAAYLERHPDVAGYETGPLAHYLMHGAREGRSLS</sequence>
<gene>
    <name evidence="1" type="ORF">NQF86_03685</name>
</gene>
<reference evidence="1" key="1">
    <citation type="submission" date="2022-07" db="EMBL/GenBank/DDBJ databases">
        <title>Bombella genomes.</title>
        <authorList>
            <person name="Harer L."/>
            <person name="Styblova S."/>
            <person name="Ehrmann M."/>
        </authorList>
    </citation>
    <scope>NUCLEOTIDE SEQUENCE</scope>
    <source>
        <strain evidence="1">TMW 2.2543</strain>
    </source>
</reference>
<dbReference type="Pfam" id="PF13704">
    <property type="entry name" value="Glyco_tranf_2_4"/>
    <property type="match status" value="1"/>
</dbReference>
<name>A0ABT3WFN5_9PROT</name>
<evidence type="ECO:0000313" key="2">
    <source>
        <dbReference type="Proteomes" id="UP001165576"/>
    </source>
</evidence>
<comment type="caution">
    <text evidence="1">The sequence shown here is derived from an EMBL/GenBank/DDBJ whole genome shotgun (WGS) entry which is preliminary data.</text>
</comment>
<keyword evidence="2" id="KW-1185">Reference proteome</keyword>